<name>A0ABM7YVE2_NOSCO</name>
<organism evidence="2 3">
    <name type="scientific">Nostoc cf. commune SO-36</name>
    <dbReference type="NCBI Taxonomy" id="449208"/>
    <lineage>
        <taxon>Bacteria</taxon>
        <taxon>Bacillati</taxon>
        <taxon>Cyanobacteriota</taxon>
        <taxon>Cyanophyceae</taxon>
        <taxon>Nostocales</taxon>
        <taxon>Nostocaceae</taxon>
        <taxon>Nostoc</taxon>
    </lineage>
</organism>
<dbReference type="RefSeq" id="WP_251958165.1">
    <property type="nucleotide sequence ID" value="NZ_AP025732.1"/>
</dbReference>
<keyword evidence="1" id="KW-1277">Toxin-antitoxin system</keyword>
<protein>
    <recommendedName>
        <fullName evidence="4">Plasmid stabilization system protein</fullName>
    </recommendedName>
</protein>
<dbReference type="Gene3D" id="3.30.2310.20">
    <property type="entry name" value="RelE-like"/>
    <property type="match status" value="1"/>
</dbReference>
<gene>
    <name evidence="2" type="ORF">ANSO36C_04050</name>
</gene>
<dbReference type="InterPro" id="IPR007712">
    <property type="entry name" value="RelE/ParE_toxin"/>
</dbReference>
<proteinExistence type="predicted"/>
<dbReference type="EMBL" id="AP025732">
    <property type="protein sequence ID" value="BDI14603.1"/>
    <property type="molecule type" value="Genomic_DNA"/>
</dbReference>
<dbReference type="InterPro" id="IPR035093">
    <property type="entry name" value="RelE/ParE_toxin_dom_sf"/>
</dbReference>
<evidence type="ECO:0000256" key="1">
    <source>
        <dbReference type="ARBA" id="ARBA00022649"/>
    </source>
</evidence>
<keyword evidence="3" id="KW-1185">Reference proteome</keyword>
<sequence>MTNPKLYILSPQAENDLAGIYAYIARDNLDAAEQMLDKLLCACELLTDNPRIGKYQLRPDSASRPFLVGAAPIFSDIPR</sequence>
<dbReference type="Proteomes" id="UP001055453">
    <property type="component" value="Chromosome"/>
</dbReference>
<evidence type="ECO:0000313" key="2">
    <source>
        <dbReference type="EMBL" id="BDI14603.1"/>
    </source>
</evidence>
<dbReference type="Pfam" id="PF05016">
    <property type="entry name" value="ParE_toxin"/>
    <property type="match status" value="1"/>
</dbReference>
<evidence type="ECO:0000313" key="3">
    <source>
        <dbReference type="Proteomes" id="UP001055453"/>
    </source>
</evidence>
<evidence type="ECO:0008006" key="4">
    <source>
        <dbReference type="Google" id="ProtNLM"/>
    </source>
</evidence>
<accession>A0ABM7YVE2</accession>
<reference evidence="2" key="1">
    <citation type="submission" date="2022-04" db="EMBL/GenBank/DDBJ databases">
        <title>Complete genome sequence of a cyanobacterium, Nostoc sp. SO-36, isolated in Antarctica.</title>
        <authorList>
            <person name="Kanesaki Y."/>
            <person name="Effendi D."/>
            <person name="Sakamoto T."/>
            <person name="Ohtani S."/>
            <person name="Awai K."/>
        </authorList>
    </citation>
    <scope>NUCLEOTIDE SEQUENCE</scope>
    <source>
        <strain evidence="2">SO-36</strain>
    </source>
</reference>